<gene>
    <name evidence="6" type="ORF">SAMN04488074_104243</name>
</gene>
<dbReference type="Gene3D" id="1.25.40.10">
    <property type="entry name" value="Tetratricopeptide repeat domain"/>
    <property type="match status" value="1"/>
</dbReference>
<evidence type="ECO:0000256" key="2">
    <source>
        <dbReference type="ARBA" id="ARBA00023125"/>
    </source>
</evidence>
<keyword evidence="1" id="KW-0805">Transcription regulation</keyword>
<accession>A0A1G8Z4J0</accession>
<dbReference type="CDD" id="cd06170">
    <property type="entry name" value="LuxR_C_like"/>
    <property type="match status" value="1"/>
</dbReference>
<keyword evidence="3" id="KW-0804">Transcription</keyword>
<dbReference type="GO" id="GO:0003677">
    <property type="term" value="F:DNA binding"/>
    <property type="evidence" value="ECO:0007669"/>
    <property type="project" value="UniProtKB-KW"/>
</dbReference>
<evidence type="ECO:0000256" key="3">
    <source>
        <dbReference type="ARBA" id="ARBA00023163"/>
    </source>
</evidence>
<name>A0A1G8Z4J0_9PSEU</name>
<protein>
    <submittedName>
        <fullName evidence="6">Regulatory protein, luxR family</fullName>
    </submittedName>
</protein>
<evidence type="ECO:0000313" key="6">
    <source>
        <dbReference type="EMBL" id="SDK10031.1"/>
    </source>
</evidence>
<dbReference type="InterPro" id="IPR036388">
    <property type="entry name" value="WH-like_DNA-bd_sf"/>
</dbReference>
<dbReference type="PROSITE" id="PS50043">
    <property type="entry name" value="HTH_LUXR_2"/>
    <property type="match status" value="1"/>
</dbReference>
<dbReference type="AlphaFoldDB" id="A0A1G8Z4J0"/>
<keyword evidence="2" id="KW-0238">DNA-binding</keyword>
<proteinExistence type="predicted"/>
<evidence type="ECO:0000313" key="7">
    <source>
        <dbReference type="Proteomes" id="UP000199682"/>
    </source>
</evidence>
<dbReference type="InterPro" id="IPR011990">
    <property type="entry name" value="TPR-like_helical_dom_sf"/>
</dbReference>
<sequence>MSCTPLGENLAAWEQSVDLPVSLPLRGRDEETRRIRRFIQAAAESRQARMLVVASPAGTGNTRLVAEGTSLAALQGFSSLDLSPGAFPAEGSRTDHPHVVSVSALAAQIEPRLVQRLRHGPVLVTLDDAHRTPPSVLGAVSAVMAKLKDLPVCWLIAVHAEQFATAANAMLQDMARVLPCDWIEPLTPLPDDAALAIAADVLGAEPDQDVAALVGSAGTTPLQVVEVVLDLVRDHQVQAVGGVARLMAGPMERGIACAVSPEPAGQLPWPFRRMMGERLHGLSPQAQDVLQVAAVLGCGFAPEDLAEMLGEPVAVLLRPLREALAAGFLRGGGAEFLFHREPVWRAVLGSVPEPMRSALHRQAVTMLLGREHRDAVSVAVHLVHCARTGDAEAVSAVDAAAQSLLPDSPEAAAALAINGLRITAPGEPNRIALGVTAAAALVRMGRLSQAVELARDLLHPDDPGHVQSASVLRTWQAIAQMLRGDATTVCTVGLEVTEAATDGHDLSPELLLLNILSLHNLTAAIGMADQVLAQAGQFNSDVLAAALTVRAMASWREGNLDVAIEAAEAAVAVRDELTRIWQSDPLWTKVWLLTRLGRLDEALAAVDEACGTAEAHGTGVMTSVPLTLRAAVLLAQGEVAAAEAAATTGLAASESAEMPLFQPQLGAVLVLCALRRGDLVTATDGLRRLEESIPAGPTHPCAVTLRLIAGQVAAAGDGAAAAIDEIRPFAEDPGLCPQLLMEAPTATAWCVRTAMAADDHVLAELFASTAEDLARANPKHESVVVAAAHGRALVKQDTGALAELRDRCTDPWTKASLAEDIAAVHLDTDREQAVLELNHALGGYDEIEAELDSARVRRTLRRLGVRRRRTTARRQDDHEPEPRPRTGWDSLTGTEQKVARLVADGLTNRQVAKELFISPHTVGFHLRQIYRKLAIGSRVDLARIAP</sequence>
<reference evidence="7" key="1">
    <citation type="submission" date="2016-10" db="EMBL/GenBank/DDBJ databases">
        <authorList>
            <person name="Varghese N."/>
            <person name="Submissions S."/>
        </authorList>
    </citation>
    <scope>NUCLEOTIDE SEQUENCE [LARGE SCALE GENOMIC DNA]</scope>
    <source>
        <strain evidence="7">DSM 44796</strain>
    </source>
</reference>
<feature type="domain" description="HTH luxR-type" evidence="5">
    <location>
        <begin position="884"/>
        <end position="946"/>
    </location>
</feature>
<dbReference type="SMART" id="SM00421">
    <property type="entry name" value="HTH_LUXR"/>
    <property type="match status" value="1"/>
</dbReference>
<evidence type="ECO:0000256" key="4">
    <source>
        <dbReference type="SAM" id="MobiDB-lite"/>
    </source>
</evidence>
<dbReference type="PANTHER" id="PTHR44688:SF16">
    <property type="entry name" value="DNA-BINDING TRANSCRIPTIONAL ACTIVATOR DEVR_DOSR"/>
    <property type="match status" value="1"/>
</dbReference>
<dbReference type="GO" id="GO:0006355">
    <property type="term" value="P:regulation of DNA-templated transcription"/>
    <property type="evidence" value="ECO:0007669"/>
    <property type="project" value="InterPro"/>
</dbReference>
<dbReference type="SUPFAM" id="SSF48452">
    <property type="entry name" value="TPR-like"/>
    <property type="match status" value="1"/>
</dbReference>
<dbReference type="InterPro" id="IPR016032">
    <property type="entry name" value="Sig_transdc_resp-reg_C-effctor"/>
</dbReference>
<dbReference type="SUPFAM" id="SSF46894">
    <property type="entry name" value="C-terminal effector domain of the bipartite response regulators"/>
    <property type="match status" value="1"/>
</dbReference>
<dbReference type="PANTHER" id="PTHR44688">
    <property type="entry name" value="DNA-BINDING TRANSCRIPTIONAL ACTIVATOR DEVR_DOSR"/>
    <property type="match status" value="1"/>
</dbReference>
<organism evidence="6 7">
    <name type="scientific">Lentzea albidocapillata subsp. violacea</name>
    <dbReference type="NCBI Taxonomy" id="128104"/>
    <lineage>
        <taxon>Bacteria</taxon>
        <taxon>Bacillati</taxon>
        <taxon>Actinomycetota</taxon>
        <taxon>Actinomycetes</taxon>
        <taxon>Pseudonocardiales</taxon>
        <taxon>Pseudonocardiaceae</taxon>
        <taxon>Lentzea</taxon>
    </lineage>
</organism>
<dbReference type="Gene3D" id="1.10.10.10">
    <property type="entry name" value="Winged helix-like DNA-binding domain superfamily/Winged helix DNA-binding domain"/>
    <property type="match status" value="1"/>
</dbReference>
<dbReference type="EMBL" id="FNET01000004">
    <property type="protein sequence ID" value="SDK10031.1"/>
    <property type="molecule type" value="Genomic_DNA"/>
</dbReference>
<dbReference type="InterPro" id="IPR000792">
    <property type="entry name" value="Tscrpt_reg_LuxR_C"/>
</dbReference>
<feature type="region of interest" description="Disordered" evidence="4">
    <location>
        <begin position="867"/>
        <end position="892"/>
    </location>
</feature>
<evidence type="ECO:0000256" key="1">
    <source>
        <dbReference type="ARBA" id="ARBA00023015"/>
    </source>
</evidence>
<evidence type="ECO:0000259" key="5">
    <source>
        <dbReference type="PROSITE" id="PS50043"/>
    </source>
</evidence>
<dbReference type="Pfam" id="PF00196">
    <property type="entry name" value="GerE"/>
    <property type="match status" value="1"/>
</dbReference>
<dbReference type="Proteomes" id="UP000199682">
    <property type="component" value="Unassembled WGS sequence"/>
</dbReference>
<feature type="compositionally biased region" description="Basic and acidic residues" evidence="4">
    <location>
        <begin position="873"/>
        <end position="886"/>
    </location>
</feature>
<dbReference type="PRINTS" id="PR00038">
    <property type="entry name" value="HTHLUXR"/>
</dbReference>